<dbReference type="PANTHER" id="PTHR18866:SF33">
    <property type="entry name" value="METHYLCROTONOYL-COA CARBOXYLASE SUBUNIT ALPHA, MITOCHONDRIAL-RELATED"/>
    <property type="match status" value="1"/>
</dbReference>
<dbReference type="Pfam" id="PF00289">
    <property type="entry name" value="Biotin_carb_N"/>
    <property type="match status" value="1"/>
</dbReference>
<dbReference type="PROSITE" id="PS50968">
    <property type="entry name" value="BIOTINYL_LIPOYL"/>
    <property type="match status" value="1"/>
</dbReference>
<evidence type="ECO:0000256" key="4">
    <source>
        <dbReference type="ARBA" id="ARBA00022840"/>
    </source>
</evidence>
<evidence type="ECO:0000256" key="7">
    <source>
        <dbReference type="PROSITE-ProRule" id="PRU00409"/>
    </source>
</evidence>
<comment type="cofactor">
    <cofactor evidence="1">
        <name>biotin</name>
        <dbReference type="ChEBI" id="CHEBI:57586"/>
    </cofactor>
</comment>
<dbReference type="InterPro" id="IPR011764">
    <property type="entry name" value="Biotin_carboxylation_dom"/>
</dbReference>
<keyword evidence="12" id="KW-1185">Reference proteome</keyword>
<dbReference type="FunFam" id="3.40.50.20:FF:000010">
    <property type="entry name" value="Propionyl-CoA carboxylase subunit alpha"/>
    <property type="match status" value="1"/>
</dbReference>
<organism evidence="11 12">
    <name type="scientific">Pseudogemmobacter humi</name>
    <dbReference type="NCBI Taxonomy" id="2483812"/>
    <lineage>
        <taxon>Bacteria</taxon>
        <taxon>Pseudomonadati</taxon>
        <taxon>Pseudomonadota</taxon>
        <taxon>Alphaproteobacteria</taxon>
        <taxon>Rhodobacterales</taxon>
        <taxon>Paracoccaceae</taxon>
        <taxon>Pseudogemmobacter</taxon>
    </lineage>
</organism>
<evidence type="ECO:0000313" key="11">
    <source>
        <dbReference type="EMBL" id="VDC27517.1"/>
    </source>
</evidence>
<dbReference type="Pfam" id="PF02785">
    <property type="entry name" value="Biotin_carb_C"/>
    <property type="match status" value="1"/>
</dbReference>
<dbReference type="OrthoDB" id="9763189at2"/>
<evidence type="ECO:0000259" key="8">
    <source>
        <dbReference type="PROSITE" id="PS50968"/>
    </source>
</evidence>
<dbReference type="PANTHER" id="PTHR18866">
    <property type="entry name" value="CARBOXYLASE:PYRUVATE/ACETYL-COA/PROPIONYL-COA CARBOXYLASE"/>
    <property type="match status" value="1"/>
</dbReference>
<dbReference type="InterPro" id="IPR011053">
    <property type="entry name" value="Single_hybrid_motif"/>
</dbReference>
<keyword evidence="3 7" id="KW-0547">Nucleotide-binding</keyword>
<dbReference type="PROSITE" id="PS00867">
    <property type="entry name" value="CPSASE_2"/>
    <property type="match status" value="1"/>
</dbReference>
<dbReference type="SUPFAM" id="SSF51246">
    <property type="entry name" value="Rudiment single hybrid motif"/>
    <property type="match status" value="1"/>
</dbReference>
<dbReference type="GO" id="GO:0046872">
    <property type="term" value="F:metal ion binding"/>
    <property type="evidence" value="ECO:0007669"/>
    <property type="project" value="InterPro"/>
</dbReference>
<dbReference type="InterPro" id="IPR001882">
    <property type="entry name" value="Biotin_BS"/>
</dbReference>
<keyword evidence="2" id="KW-0436">Ligase</keyword>
<name>A0A3P5X0B8_9RHOB</name>
<keyword evidence="6" id="KW-0092">Biotin</keyword>
<dbReference type="GO" id="GO:0005524">
    <property type="term" value="F:ATP binding"/>
    <property type="evidence" value="ECO:0007669"/>
    <property type="project" value="UniProtKB-UniRule"/>
</dbReference>
<evidence type="ECO:0000256" key="5">
    <source>
        <dbReference type="ARBA" id="ARBA00022946"/>
    </source>
</evidence>
<dbReference type="FunFam" id="2.40.50.100:FF:000003">
    <property type="entry name" value="Acetyl-CoA carboxylase biotin carboxyl carrier protein"/>
    <property type="match status" value="1"/>
</dbReference>
<dbReference type="SMART" id="SM00878">
    <property type="entry name" value="Biotin_carb_C"/>
    <property type="match status" value="1"/>
</dbReference>
<evidence type="ECO:0000256" key="3">
    <source>
        <dbReference type="ARBA" id="ARBA00022741"/>
    </source>
</evidence>
<sequence>MFSKILIANRGEIAARVIATARRMGIRTVAVFSDADAGARHVALADEAVRIGPAPVAESYLRGEAIIHAARRTGAEAIHPGYGFLSENAGFAEAVAAAGLVFIGPPAAAIRAMGLKDAARALMEQAGVPVVPGYHGADQDPEHLAAAAQAIGWPVLIKARAGGGGKGMRLVERPEDFRAALDSARREAEAAFGDPACLIERCIPRPRHIEIQIFADSHGNVTHLFERDCSLQRRHQKVIEEAPAPGMPEEIRAAMGRAAVGAARAIGYRGAGTVEFIADGSGPLREDGFWFIEMNTRLQVEHPVSEAITGLDFVELQLRVAAGEPLPFRQEDLRMNGHAIEARLCAEDVARGFLPATGTLRRLALPGDTGFARGAIRIDSGVRQGDAITPWYDPMIAKIIVHGASRAEALNRLAAALADCRVAGVTTNLEFLSALARHPGFRAGEVDTGLIARDLALLTARPALPAPVPALAALAALGLPRETAGADPWDRLTGWRAWGEAEEFVTLDNGGERLSFRVVHLGGGSFRVESGADACRLSVTRDGSGLRVTADGLRFAAETLVGSGRVLVWHDGFCHAFTLPDPLAMAETDAVGGKMGGGDSLIAPMPGLVSAVRTAPGAAVRKGDPLLVLEAMKMEHILTAPRDGIVADLLVAERDQVADGTLLLRLEAEDG</sequence>
<evidence type="ECO:0000256" key="6">
    <source>
        <dbReference type="ARBA" id="ARBA00023267"/>
    </source>
</evidence>
<dbReference type="AlphaFoldDB" id="A0A3P5X0B8"/>
<dbReference type="SUPFAM" id="SSF52440">
    <property type="entry name" value="PreATP-grasp domain"/>
    <property type="match status" value="1"/>
</dbReference>
<dbReference type="Gene3D" id="3.30.700.40">
    <property type="match status" value="1"/>
</dbReference>
<dbReference type="FunFam" id="3.30.1490.20:FF:000003">
    <property type="entry name" value="acetyl-CoA carboxylase isoform X1"/>
    <property type="match status" value="1"/>
</dbReference>
<dbReference type="GO" id="GO:0016874">
    <property type="term" value="F:ligase activity"/>
    <property type="evidence" value="ECO:0007669"/>
    <property type="project" value="UniProtKB-KW"/>
</dbReference>
<evidence type="ECO:0000256" key="2">
    <source>
        <dbReference type="ARBA" id="ARBA00022598"/>
    </source>
</evidence>
<dbReference type="Pfam" id="PF00364">
    <property type="entry name" value="Biotin_lipoyl"/>
    <property type="match status" value="1"/>
</dbReference>
<feature type="domain" description="ATP-grasp" evidence="9">
    <location>
        <begin position="120"/>
        <end position="322"/>
    </location>
</feature>
<dbReference type="FunFam" id="3.30.470.20:FF:000028">
    <property type="entry name" value="Methylcrotonoyl-CoA carboxylase subunit alpha, mitochondrial"/>
    <property type="match status" value="1"/>
</dbReference>
<reference evidence="11 12" key="1">
    <citation type="submission" date="2018-11" db="EMBL/GenBank/DDBJ databases">
        <authorList>
            <person name="Criscuolo A."/>
        </authorList>
    </citation>
    <scope>NUCLEOTIDE SEQUENCE [LARGE SCALE GENOMIC DNA]</scope>
    <source>
        <strain evidence="11">ACIP111625</strain>
    </source>
</reference>
<dbReference type="InterPro" id="IPR005481">
    <property type="entry name" value="BC-like_N"/>
</dbReference>
<dbReference type="RefSeq" id="WP_124086319.1">
    <property type="nucleotide sequence ID" value="NZ_UXAW01000061.1"/>
</dbReference>
<evidence type="ECO:0000313" key="12">
    <source>
        <dbReference type="Proteomes" id="UP000277498"/>
    </source>
</evidence>
<feature type="domain" description="Biotin carboxylation" evidence="10">
    <location>
        <begin position="1"/>
        <end position="456"/>
    </location>
</feature>
<dbReference type="EMBL" id="UXAW01000061">
    <property type="protein sequence ID" value="VDC27517.1"/>
    <property type="molecule type" value="Genomic_DNA"/>
</dbReference>
<dbReference type="InterPro" id="IPR011054">
    <property type="entry name" value="Rudment_hybrid_motif"/>
</dbReference>
<keyword evidence="5" id="KW-0809">Transit peptide</keyword>
<dbReference type="Pfam" id="PF02786">
    <property type="entry name" value="CPSase_L_D2"/>
    <property type="match status" value="1"/>
</dbReference>
<dbReference type="PROSITE" id="PS00188">
    <property type="entry name" value="BIOTIN"/>
    <property type="match status" value="1"/>
</dbReference>
<evidence type="ECO:0000259" key="9">
    <source>
        <dbReference type="PROSITE" id="PS50975"/>
    </source>
</evidence>
<keyword evidence="4 7" id="KW-0067">ATP-binding</keyword>
<dbReference type="SUPFAM" id="SSF51230">
    <property type="entry name" value="Single hybrid motif"/>
    <property type="match status" value="1"/>
</dbReference>
<evidence type="ECO:0000256" key="1">
    <source>
        <dbReference type="ARBA" id="ARBA00001953"/>
    </source>
</evidence>
<dbReference type="InterPro" id="IPR005479">
    <property type="entry name" value="CPAse_ATP-bd"/>
</dbReference>
<dbReference type="InterPro" id="IPR005482">
    <property type="entry name" value="Biotin_COase_C"/>
</dbReference>
<dbReference type="PROSITE" id="PS50979">
    <property type="entry name" value="BC"/>
    <property type="match status" value="1"/>
</dbReference>
<protein>
    <submittedName>
        <fullName evidence="11">Acetyl-/propionyl-coenzyme A carboxylase alpha chain</fullName>
    </submittedName>
</protein>
<dbReference type="PROSITE" id="PS50975">
    <property type="entry name" value="ATP_GRASP"/>
    <property type="match status" value="1"/>
</dbReference>
<accession>A0A3P5X0B8</accession>
<dbReference type="InterPro" id="IPR048429">
    <property type="entry name" value="MCC_alpha_BT"/>
</dbReference>
<dbReference type="Gene3D" id="3.30.470.20">
    <property type="entry name" value="ATP-grasp fold, B domain"/>
    <property type="match status" value="1"/>
</dbReference>
<dbReference type="Proteomes" id="UP000277498">
    <property type="component" value="Unassembled WGS sequence"/>
</dbReference>
<dbReference type="Gene3D" id="2.40.50.100">
    <property type="match status" value="1"/>
</dbReference>
<dbReference type="InterPro" id="IPR011761">
    <property type="entry name" value="ATP-grasp"/>
</dbReference>
<gene>
    <name evidence="11" type="primary">accA1_1</name>
    <name evidence="11" type="ORF">XINFAN_01901</name>
</gene>
<dbReference type="InterPro" id="IPR000089">
    <property type="entry name" value="Biotin_lipoyl"/>
</dbReference>
<dbReference type="Pfam" id="PF21139">
    <property type="entry name" value="BT_MCC_alpha"/>
    <property type="match status" value="1"/>
</dbReference>
<dbReference type="InterPro" id="IPR050856">
    <property type="entry name" value="Biotin_carboxylase_complex"/>
</dbReference>
<dbReference type="CDD" id="cd06850">
    <property type="entry name" value="biotinyl_domain"/>
    <property type="match status" value="1"/>
</dbReference>
<evidence type="ECO:0000259" key="10">
    <source>
        <dbReference type="PROSITE" id="PS50979"/>
    </source>
</evidence>
<feature type="domain" description="Lipoyl-binding" evidence="8">
    <location>
        <begin position="592"/>
        <end position="667"/>
    </location>
</feature>
<proteinExistence type="predicted"/>
<dbReference type="InterPro" id="IPR016185">
    <property type="entry name" value="PreATP-grasp_dom_sf"/>
</dbReference>
<dbReference type="SUPFAM" id="SSF56059">
    <property type="entry name" value="Glutathione synthetase ATP-binding domain-like"/>
    <property type="match status" value="1"/>
</dbReference>